<accession>A0A564YR30</accession>
<dbReference type="SUPFAM" id="SSF51351">
    <property type="entry name" value="Triosephosphate isomerase (TIM)"/>
    <property type="match status" value="1"/>
</dbReference>
<gene>
    <name evidence="10" type="ORF">WMSIL1_LOCUS8454</name>
</gene>
<keyword evidence="6 9" id="KW-0312">Gluconeogenesis</keyword>
<evidence type="ECO:0000256" key="1">
    <source>
        <dbReference type="ARBA" id="ARBA00004680"/>
    </source>
</evidence>
<dbReference type="AlphaFoldDB" id="A0A564YR30"/>
<comment type="similarity">
    <text evidence="2 9">Belongs to the triosephosphate isomerase family.</text>
</comment>
<evidence type="ECO:0000256" key="2">
    <source>
        <dbReference type="ARBA" id="ARBA00007422"/>
    </source>
</evidence>
<evidence type="ECO:0000256" key="7">
    <source>
        <dbReference type="ARBA" id="ARBA00023152"/>
    </source>
</evidence>
<evidence type="ECO:0000313" key="10">
    <source>
        <dbReference type="EMBL" id="VUZ49731.1"/>
    </source>
</evidence>
<comment type="pathway">
    <text evidence="9">Carbohydrate biosynthesis; gluconeogenesis.</text>
</comment>
<keyword evidence="7 9" id="KW-0324">Glycolysis</keyword>
<dbReference type="GO" id="GO:0005829">
    <property type="term" value="C:cytosol"/>
    <property type="evidence" value="ECO:0007669"/>
    <property type="project" value="TreeGrafter"/>
</dbReference>
<dbReference type="InterPro" id="IPR022896">
    <property type="entry name" value="TrioseP_Isoase_bac/euk"/>
</dbReference>
<sequence>MAASNILMNFMVTSSIVLDIVIDIVIGVPACYLKYAQDHAPKQVKIAAENCYKVKSGAFTGEISPEMIKDCGCEWVILGHSERRHIFGESDEFIGEKVKFALESGLKIILCVGESLAEHEAGKTNEVCIKQMEVIAKNVPSKDMWDKVVIAYEPVWATGTGKTATPAQAQEVNKEIREWIKKHVSADVAENIRIIHGGSVNADSAKELDSQPDIDGFCVGRATLEPDFVKIINARK</sequence>
<keyword evidence="11" id="KW-1185">Reference proteome</keyword>
<dbReference type="GO" id="GO:0006096">
    <property type="term" value="P:glycolytic process"/>
    <property type="evidence" value="ECO:0007669"/>
    <property type="project" value="UniProtKB-UniPathway"/>
</dbReference>
<dbReference type="GO" id="GO:0019563">
    <property type="term" value="P:glycerol catabolic process"/>
    <property type="evidence" value="ECO:0007669"/>
    <property type="project" value="TreeGrafter"/>
</dbReference>
<evidence type="ECO:0000256" key="6">
    <source>
        <dbReference type="ARBA" id="ARBA00022432"/>
    </source>
</evidence>
<dbReference type="Pfam" id="PF00121">
    <property type="entry name" value="TIM"/>
    <property type="match status" value="1"/>
</dbReference>
<comment type="catalytic activity">
    <reaction evidence="9">
        <text>D-glyceraldehyde 3-phosphate = dihydroxyacetone phosphate</text>
        <dbReference type="Rhea" id="RHEA:18585"/>
        <dbReference type="ChEBI" id="CHEBI:57642"/>
        <dbReference type="ChEBI" id="CHEBI:59776"/>
        <dbReference type="EC" id="5.3.1.1"/>
    </reaction>
</comment>
<organism evidence="10 11">
    <name type="scientific">Hymenolepis diminuta</name>
    <name type="common">Rat tapeworm</name>
    <dbReference type="NCBI Taxonomy" id="6216"/>
    <lineage>
        <taxon>Eukaryota</taxon>
        <taxon>Metazoa</taxon>
        <taxon>Spiralia</taxon>
        <taxon>Lophotrochozoa</taxon>
        <taxon>Platyhelminthes</taxon>
        <taxon>Cestoda</taxon>
        <taxon>Eucestoda</taxon>
        <taxon>Cyclophyllidea</taxon>
        <taxon>Hymenolepididae</taxon>
        <taxon>Hymenolepis</taxon>
    </lineage>
</organism>
<evidence type="ECO:0000256" key="8">
    <source>
        <dbReference type="ARBA" id="ARBA00023235"/>
    </source>
</evidence>
<dbReference type="PANTHER" id="PTHR21139">
    <property type="entry name" value="TRIOSEPHOSPHATE ISOMERASE"/>
    <property type="match status" value="1"/>
</dbReference>
<protein>
    <recommendedName>
        <fullName evidence="5 9">Triosephosphate isomerase</fullName>
        <ecNumber evidence="4 9">5.3.1.1</ecNumber>
    </recommendedName>
</protein>
<dbReference type="Gene3D" id="3.20.20.70">
    <property type="entry name" value="Aldolase class I"/>
    <property type="match status" value="1"/>
</dbReference>
<dbReference type="HAMAP" id="MF_00147_B">
    <property type="entry name" value="TIM_B"/>
    <property type="match status" value="1"/>
</dbReference>
<comment type="subunit">
    <text evidence="3">Homodimer.</text>
</comment>
<dbReference type="InterPro" id="IPR013785">
    <property type="entry name" value="Aldolase_TIM"/>
</dbReference>
<dbReference type="GO" id="GO:0006094">
    <property type="term" value="P:gluconeogenesis"/>
    <property type="evidence" value="ECO:0007669"/>
    <property type="project" value="UniProtKB-UniPathway"/>
</dbReference>
<dbReference type="GO" id="GO:0046166">
    <property type="term" value="P:glyceraldehyde-3-phosphate biosynthetic process"/>
    <property type="evidence" value="ECO:0007669"/>
    <property type="project" value="TreeGrafter"/>
</dbReference>
<dbReference type="PANTHER" id="PTHR21139:SF2">
    <property type="entry name" value="TRIOSEPHOSPHATE ISOMERASE"/>
    <property type="match status" value="1"/>
</dbReference>
<evidence type="ECO:0000256" key="9">
    <source>
        <dbReference type="RuleBase" id="RU363013"/>
    </source>
</evidence>
<reference evidence="10 11" key="1">
    <citation type="submission" date="2019-07" db="EMBL/GenBank/DDBJ databases">
        <authorList>
            <person name="Jastrzebski P J."/>
            <person name="Paukszto L."/>
            <person name="Jastrzebski P J."/>
        </authorList>
    </citation>
    <scope>NUCLEOTIDE SEQUENCE [LARGE SCALE GENOMIC DNA]</scope>
    <source>
        <strain evidence="10 11">WMS-il1</strain>
    </source>
</reference>
<dbReference type="InterPro" id="IPR000652">
    <property type="entry name" value="Triosephosphate_isomerase"/>
</dbReference>
<dbReference type="CDD" id="cd00311">
    <property type="entry name" value="TIM"/>
    <property type="match status" value="1"/>
</dbReference>
<evidence type="ECO:0000256" key="3">
    <source>
        <dbReference type="ARBA" id="ARBA00011738"/>
    </source>
</evidence>
<name>A0A564YR30_HYMDI</name>
<proteinExistence type="inferred from homology"/>
<keyword evidence="8 9" id="KW-0413">Isomerase</keyword>
<dbReference type="FunFam" id="3.20.20.70:FF:000016">
    <property type="entry name" value="Triosephosphate isomerase"/>
    <property type="match status" value="1"/>
</dbReference>
<dbReference type="PROSITE" id="PS51440">
    <property type="entry name" value="TIM_2"/>
    <property type="match status" value="1"/>
</dbReference>
<dbReference type="UniPathway" id="UPA00138"/>
<dbReference type="UniPathway" id="UPA00109">
    <property type="reaction ID" value="UER00189"/>
</dbReference>
<evidence type="ECO:0000256" key="4">
    <source>
        <dbReference type="ARBA" id="ARBA00011940"/>
    </source>
</evidence>
<evidence type="ECO:0000313" key="11">
    <source>
        <dbReference type="Proteomes" id="UP000321570"/>
    </source>
</evidence>
<dbReference type="EC" id="5.3.1.1" evidence="4 9"/>
<evidence type="ECO:0000256" key="5">
    <source>
        <dbReference type="ARBA" id="ARBA00019397"/>
    </source>
</evidence>
<dbReference type="EMBL" id="CABIJS010000333">
    <property type="protein sequence ID" value="VUZ49731.1"/>
    <property type="molecule type" value="Genomic_DNA"/>
</dbReference>
<comment type="pathway">
    <text evidence="1 9">Carbohydrate degradation; glycolysis; D-glyceraldehyde 3-phosphate from glycerone phosphate: step 1/1.</text>
</comment>
<dbReference type="NCBIfam" id="TIGR00419">
    <property type="entry name" value="tim"/>
    <property type="match status" value="1"/>
</dbReference>
<dbReference type="InterPro" id="IPR035990">
    <property type="entry name" value="TIM_sf"/>
</dbReference>
<dbReference type="GO" id="GO:0004807">
    <property type="term" value="F:triose-phosphate isomerase activity"/>
    <property type="evidence" value="ECO:0007669"/>
    <property type="project" value="UniProtKB-EC"/>
</dbReference>
<dbReference type="Proteomes" id="UP000321570">
    <property type="component" value="Unassembled WGS sequence"/>
</dbReference>